<evidence type="ECO:0000256" key="1">
    <source>
        <dbReference type="ARBA" id="ARBA00007491"/>
    </source>
</evidence>
<sequence>MAHTILLIQSVAKHDSRSWCDFETTRECMEAVCKIYEGHLKKVNPDSTSITYDIQNLFDFIDRLTDLSCLVWEESLKAYAPHSKDWIKQQIYLLLREIAKSA</sequence>
<dbReference type="WBParaSite" id="DME_0000029101-mRNA-1">
    <property type="protein sequence ID" value="DME_0000029101-mRNA-1"/>
    <property type="gene ID" value="DME_0000029101"/>
</dbReference>
<dbReference type="Proteomes" id="UP000038040">
    <property type="component" value="Unplaced"/>
</dbReference>
<evidence type="ECO:0000313" key="6">
    <source>
        <dbReference type="WBParaSite" id="DME_0000029101-mRNA-1"/>
    </source>
</evidence>
<protein>
    <recommendedName>
        <fullName evidence="2">Enhancer of rudimentary homolog</fullName>
    </recommendedName>
</protein>
<dbReference type="EMBL" id="UYYG01001150">
    <property type="protein sequence ID" value="VDN54678.1"/>
    <property type="molecule type" value="Genomic_DNA"/>
</dbReference>
<proteinExistence type="inferred from homology"/>
<comment type="function">
    <text evidence="2">May have a role in the cell cycle.</text>
</comment>
<dbReference type="STRING" id="318479.A0A0N4U136"/>
<accession>A0A0N4U136</accession>
<dbReference type="SUPFAM" id="SSF143875">
    <property type="entry name" value="ERH-like"/>
    <property type="match status" value="1"/>
</dbReference>
<evidence type="ECO:0000313" key="3">
    <source>
        <dbReference type="EMBL" id="VDN54678.1"/>
    </source>
</evidence>
<dbReference type="AlphaFoldDB" id="A0A0N4U136"/>
<reference evidence="3 5" key="2">
    <citation type="submission" date="2018-11" db="EMBL/GenBank/DDBJ databases">
        <authorList>
            <consortium name="Pathogen Informatics"/>
        </authorList>
    </citation>
    <scope>NUCLEOTIDE SEQUENCE [LARGE SCALE GENOMIC DNA]</scope>
</reference>
<dbReference type="OrthoDB" id="7887808at2759"/>
<dbReference type="Proteomes" id="UP000274756">
    <property type="component" value="Unassembled WGS sequence"/>
</dbReference>
<evidence type="ECO:0000313" key="5">
    <source>
        <dbReference type="Proteomes" id="UP000274756"/>
    </source>
</evidence>
<evidence type="ECO:0000256" key="2">
    <source>
        <dbReference type="PIRNR" id="PIRNR016393"/>
    </source>
</evidence>
<evidence type="ECO:0000313" key="4">
    <source>
        <dbReference type="Proteomes" id="UP000038040"/>
    </source>
</evidence>
<dbReference type="PANTHER" id="PTHR12373:SF0">
    <property type="entry name" value="ENHANCER OF RUDIMENTARY HOMOLOG"/>
    <property type="match status" value="1"/>
</dbReference>
<gene>
    <name evidence="3" type="ORF">DME_LOCUS4651</name>
</gene>
<dbReference type="Pfam" id="PF01133">
    <property type="entry name" value="ER"/>
    <property type="match status" value="1"/>
</dbReference>
<organism evidence="4 6">
    <name type="scientific">Dracunculus medinensis</name>
    <name type="common">Guinea worm</name>
    <dbReference type="NCBI Taxonomy" id="318479"/>
    <lineage>
        <taxon>Eukaryota</taxon>
        <taxon>Metazoa</taxon>
        <taxon>Ecdysozoa</taxon>
        <taxon>Nematoda</taxon>
        <taxon>Chromadorea</taxon>
        <taxon>Rhabditida</taxon>
        <taxon>Spirurina</taxon>
        <taxon>Dracunculoidea</taxon>
        <taxon>Dracunculidae</taxon>
        <taxon>Dracunculus</taxon>
    </lineage>
</organism>
<comment type="similarity">
    <text evidence="1 2">Belongs to the E(R) family.</text>
</comment>
<name>A0A0N4U136_DRAME</name>
<reference evidence="6" key="1">
    <citation type="submission" date="2017-02" db="UniProtKB">
        <authorList>
            <consortium name="WormBaseParasite"/>
        </authorList>
    </citation>
    <scope>IDENTIFICATION</scope>
</reference>
<dbReference type="PANTHER" id="PTHR12373">
    <property type="entry name" value="ENHANCER OF RUDIMENTARY ERH"/>
    <property type="match status" value="1"/>
</dbReference>
<keyword evidence="2" id="KW-0131">Cell cycle</keyword>
<dbReference type="InterPro" id="IPR035912">
    <property type="entry name" value="EHR_sf"/>
</dbReference>
<dbReference type="PIRSF" id="PIRSF016393">
    <property type="entry name" value="Enh_rudimentary"/>
    <property type="match status" value="1"/>
</dbReference>
<dbReference type="InterPro" id="IPR000781">
    <property type="entry name" value="ERH"/>
</dbReference>
<keyword evidence="5" id="KW-1185">Reference proteome</keyword>
<dbReference type="Gene3D" id="3.30.2260.10">
    <property type="entry name" value="Enhancer of rudimentary"/>
    <property type="match status" value="1"/>
</dbReference>